<dbReference type="GO" id="GO:0008270">
    <property type="term" value="F:zinc ion binding"/>
    <property type="evidence" value="ECO:0007669"/>
    <property type="project" value="InterPro"/>
</dbReference>
<proteinExistence type="predicted"/>
<protein>
    <submittedName>
        <fullName evidence="4">HIRAN domain-containing protein</fullName>
    </submittedName>
</protein>
<reference evidence="5" key="1">
    <citation type="submission" date="2016-10" db="EMBL/GenBank/DDBJ databases">
        <authorList>
            <person name="Varghese N."/>
            <person name="Submissions S."/>
        </authorList>
    </citation>
    <scope>NUCLEOTIDE SEQUENCE [LARGE SCALE GENOMIC DNA]</scope>
    <source>
        <strain evidence="5">DSM 22620</strain>
    </source>
</reference>
<dbReference type="Gene3D" id="3.30.70.2330">
    <property type="match status" value="1"/>
</dbReference>
<keyword evidence="1" id="KW-0479">Metal-binding</keyword>
<dbReference type="Proteomes" id="UP000199480">
    <property type="component" value="Chromosome I"/>
</dbReference>
<sequence length="108" mass="12301">MYKRSREYISCNIAGQSHWDIAEVFGELKPGSKLKLKAESDNPYDPNAVAVYYKGVKIGFVPRAQNETISLLLAYGHKDVFKAYVLAVDPSRDLEHRVTMRINVRDAR</sequence>
<evidence type="ECO:0000256" key="2">
    <source>
        <dbReference type="ARBA" id="ARBA00022801"/>
    </source>
</evidence>
<dbReference type="RefSeq" id="WP_090861227.1">
    <property type="nucleotide sequence ID" value="NZ_JBQKGK010000017.1"/>
</dbReference>
<dbReference type="AlphaFoldDB" id="A0A1H1KSZ9"/>
<dbReference type="OrthoDB" id="9812156at2"/>
<dbReference type="SMART" id="SM00910">
    <property type="entry name" value="HIRAN"/>
    <property type="match status" value="1"/>
</dbReference>
<dbReference type="Pfam" id="PF08797">
    <property type="entry name" value="HIRAN"/>
    <property type="match status" value="1"/>
</dbReference>
<dbReference type="InterPro" id="IPR014905">
    <property type="entry name" value="HIRAN"/>
</dbReference>
<keyword evidence="2" id="KW-0378">Hydrolase</keyword>
<name>A0A1H1KSZ9_9ACTN</name>
<dbReference type="EMBL" id="LT629759">
    <property type="protein sequence ID" value="SDR65140.1"/>
    <property type="molecule type" value="Genomic_DNA"/>
</dbReference>
<gene>
    <name evidence="4" type="ORF">SAMN04489857_0203</name>
</gene>
<evidence type="ECO:0000256" key="1">
    <source>
        <dbReference type="ARBA" id="ARBA00022723"/>
    </source>
</evidence>
<dbReference type="GO" id="GO:0003676">
    <property type="term" value="F:nucleic acid binding"/>
    <property type="evidence" value="ECO:0007669"/>
    <property type="project" value="InterPro"/>
</dbReference>
<feature type="domain" description="HIRAN" evidence="3">
    <location>
        <begin position="6"/>
        <end position="108"/>
    </location>
</feature>
<organism evidence="4 5">
    <name type="scientific">Parafannyhessea umbonata</name>
    <dbReference type="NCBI Taxonomy" id="604330"/>
    <lineage>
        <taxon>Bacteria</taxon>
        <taxon>Bacillati</taxon>
        <taxon>Actinomycetota</taxon>
        <taxon>Coriobacteriia</taxon>
        <taxon>Coriobacteriales</taxon>
        <taxon>Atopobiaceae</taxon>
        <taxon>Parafannyhessea</taxon>
    </lineage>
</organism>
<evidence type="ECO:0000313" key="4">
    <source>
        <dbReference type="EMBL" id="SDR65140.1"/>
    </source>
</evidence>
<accession>A0A1H1KSZ9</accession>
<evidence type="ECO:0000313" key="5">
    <source>
        <dbReference type="Proteomes" id="UP000199480"/>
    </source>
</evidence>
<dbReference type="GeneID" id="78499583"/>
<dbReference type="GO" id="GO:0016818">
    <property type="term" value="F:hydrolase activity, acting on acid anhydrides, in phosphorus-containing anhydrides"/>
    <property type="evidence" value="ECO:0007669"/>
    <property type="project" value="InterPro"/>
</dbReference>
<evidence type="ECO:0000259" key="3">
    <source>
        <dbReference type="SMART" id="SM00910"/>
    </source>
</evidence>